<dbReference type="Gene3D" id="1.25.40.70">
    <property type="entry name" value="Phosphatidylinositol 3-kinase, accessory domain (PIK)"/>
    <property type="match status" value="1"/>
</dbReference>
<comment type="caution">
    <text evidence="2">The sequence shown here is derived from an EMBL/GenBank/DDBJ whole genome shotgun (WGS) entry which is preliminary data.</text>
</comment>
<feature type="domain" description="PIK helical" evidence="1">
    <location>
        <begin position="178"/>
        <end position="330"/>
    </location>
</feature>
<organism evidence="2 3">
    <name type="scientific">Ranitomeya imitator</name>
    <name type="common">mimic poison frog</name>
    <dbReference type="NCBI Taxonomy" id="111125"/>
    <lineage>
        <taxon>Eukaryota</taxon>
        <taxon>Metazoa</taxon>
        <taxon>Chordata</taxon>
        <taxon>Craniata</taxon>
        <taxon>Vertebrata</taxon>
        <taxon>Euteleostomi</taxon>
        <taxon>Amphibia</taxon>
        <taxon>Batrachia</taxon>
        <taxon>Anura</taxon>
        <taxon>Neobatrachia</taxon>
        <taxon>Hyloidea</taxon>
        <taxon>Dendrobatidae</taxon>
        <taxon>Dendrobatinae</taxon>
        <taxon>Ranitomeya</taxon>
    </lineage>
</organism>
<dbReference type="Pfam" id="PF18701">
    <property type="entry name" value="DUF5641"/>
    <property type="match status" value="1"/>
</dbReference>
<dbReference type="PROSITE" id="PS51545">
    <property type="entry name" value="PIK_HELICAL"/>
    <property type="match status" value="1"/>
</dbReference>
<reference evidence="2" key="1">
    <citation type="submission" date="2023-07" db="EMBL/GenBank/DDBJ databases">
        <authorList>
            <person name="Stuckert A."/>
        </authorList>
    </citation>
    <scope>NUCLEOTIDE SEQUENCE</scope>
</reference>
<dbReference type="SUPFAM" id="SSF48371">
    <property type="entry name" value="ARM repeat"/>
    <property type="match status" value="1"/>
</dbReference>
<sequence length="330" mass="37885">MGKNDRHYSSDTGIYADALKSFKTHSRDLDHLAEVSAIVNSRPLVPISTDPESSTILTLATLLTQKLGTVPNPPEDSVSGNKYQRRWKYVQHLANCFWNRWKREYLTPLQKRRKWQQVKPNFQVGDIILMKDQKEERSTWPMGLISKTFPSDDGKVDFPSPTFDVVYKSPDLSGSCAPMSMETLEKESKSRLQALITRESPTGMSQEDRAFVWEKRAYCHLHKDCLPKILASAPKWNVAYLREIYALIHSWPPLTPVCALELLNSRFTDQVVRSAAVGWIQDGMSDDELVDLLPQFVQAIKFEIHLDSDLVRFLLRRALGSVRVAHHLYW</sequence>
<dbReference type="SMART" id="SM00145">
    <property type="entry name" value="PI3Ka"/>
    <property type="match status" value="1"/>
</dbReference>
<evidence type="ECO:0000313" key="2">
    <source>
        <dbReference type="EMBL" id="CAJ0935791.1"/>
    </source>
</evidence>
<dbReference type="PANTHER" id="PTHR47331">
    <property type="entry name" value="PHD-TYPE DOMAIN-CONTAINING PROTEIN"/>
    <property type="match status" value="1"/>
</dbReference>
<evidence type="ECO:0000313" key="3">
    <source>
        <dbReference type="Proteomes" id="UP001176940"/>
    </source>
</evidence>
<gene>
    <name evidence="2" type="ORF">RIMI_LOCUS6480330</name>
</gene>
<dbReference type="InterPro" id="IPR016024">
    <property type="entry name" value="ARM-type_fold"/>
</dbReference>
<dbReference type="InterPro" id="IPR001263">
    <property type="entry name" value="PI3K_accessory_dom"/>
</dbReference>
<protein>
    <recommendedName>
        <fullName evidence="1">PIK helical domain-containing protein</fullName>
    </recommendedName>
</protein>
<name>A0ABN9L8E6_9NEOB</name>
<dbReference type="EMBL" id="CAUEEQ010011671">
    <property type="protein sequence ID" value="CAJ0935791.1"/>
    <property type="molecule type" value="Genomic_DNA"/>
</dbReference>
<dbReference type="InterPro" id="IPR042236">
    <property type="entry name" value="PI3K_accessory_sf"/>
</dbReference>
<proteinExistence type="predicted"/>
<keyword evidence="3" id="KW-1185">Reference proteome</keyword>
<accession>A0ABN9L8E6</accession>
<dbReference type="InterPro" id="IPR040676">
    <property type="entry name" value="DUF5641"/>
</dbReference>
<dbReference type="Proteomes" id="UP001176940">
    <property type="component" value="Unassembled WGS sequence"/>
</dbReference>
<evidence type="ECO:0000259" key="1">
    <source>
        <dbReference type="PROSITE" id="PS51545"/>
    </source>
</evidence>
<dbReference type="PANTHER" id="PTHR47331:SF6">
    <property type="entry name" value="DOUBLECORTIN DOMAIN-CONTAINING PROTEIN"/>
    <property type="match status" value="1"/>
</dbReference>
<dbReference type="Pfam" id="PF00613">
    <property type="entry name" value="PI3Ka"/>
    <property type="match status" value="1"/>
</dbReference>